<feature type="transmembrane region" description="Helical" evidence="5">
    <location>
        <begin position="116"/>
        <end position="133"/>
    </location>
</feature>
<dbReference type="InterPro" id="IPR051533">
    <property type="entry name" value="WaaL-like"/>
</dbReference>
<dbReference type="PANTHER" id="PTHR37422:SF13">
    <property type="entry name" value="LIPOPOLYSACCHARIDE BIOSYNTHESIS PROTEIN PA4999-RELATED"/>
    <property type="match status" value="1"/>
</dbReference>
<dbReference type="EMBL" id="JAUSWN010000014">
    <property type="protein sequence ID" value="MDQ0480023.1"/>
    <property type="molecule type" value="Genomic_DNA"/>
</dbReference>
<evidence type="ECO:0000256" key="5">
    <source>
        <dbReference type="SAM" id="Phobius"/>
    </source>
</evidence>
<evidence type="ECO:0000256" key="4">
    <source>
        <dbReference type="ARBA" id="ARBA00023136"/>
    </source>
</evidence>
<feature type="domain" description="O-antigen ligase-related" evidence="6">
    <location>
        <begin position="144"/>
        <end position="280"/>
    </location>
</feature>
<sequence>MYINKNQWNIALFFLFIWALIVGAINGSVTSIIASFAIFIYFCVNCFMQEYCNNEVKIEKLFKYLLYFSIFSAVIGVMEKILCTYFKVNVVAQFLNFTSQVINNKRIYSTFGNPNIAGNWFAIMTLVSIYFWFQEPKKVLYKISTILFISALCFTGSRGALMALLVGVLVFYVLKLNKNKKCNWIFIVLLLVITVITFLPIPILNKIIAHNVDRSFSSRVDIWKGCLNMFKDKPLTGWGVMAVWDHGADYIRGYNKFLFHAHNIWLTFMSTLGIVGIGIYGFMKLSLFKGLKNLYNKKCNLVPLLAGIQVLIIVHGLVDFTIIAPQTGLLFIICSSMIISLAKEYTTTTVKDFLKKQHKLRTLFKNI</sequence>
<evidence type="ECO:0000313" key="8">
    <source>
        <dbReference type="Proteomes" id="UP001224418"/>
    </source>
</evidence>
<feature type="transmembrane region" description="Helical" evidence="5">
    <location>
        <begin position="264"/>
        <end position="287"/>
    </location>
</feature>
<proteinExistence type="predicted"/>
<feature type="transmembrane region" description="Helical" evidence="5">
    <location>
        <begin position="323"/>
        <end position="342"/>
    </location>
</feature>
<dbReference type="RefSeq" id="WP_343749852.1">
    <property type="nucleotide sequence ID" value="NZ_BAAACJ010000019.1"/>
</dbReference>
<reference evidence="7 8" key="1">
    <citation type="submission" date="2023-07" db="EMBL/GenBank/DDBJ databases">
        <title>Genomic Encyclopedia of Type Strains, Phase IV (KMG-IV): sequencing the most valuable type-strain genomes for metagenomic binning, comparative biology and taxonomic classification.</title>
        <authorList>
            <person name="Goeker M."/>
        </authorList>
    </citation>
    <scope>NUCLEOTIDE SEQUENCE [LARGE SCALE GENOMIC DNA]</scope>
    <source>
        <strain evidence="7 8">DSM 1400</strain>
    </source>
</reference>
<organism evidence="7 8">
    <name type="scientific">Hathewaya limosa</name>
    <name type="common">Clostridium limosum</name>
    <dbReference type="NCBI Taxonomy" id="1536"/>
    <lineage>
        <taxon>Bacteria</taxon>
        <taxon>Bacillati</taxon>
        <taxon>Bacillota</taxon>
        <taxon>Clostridia</taxon>
        <taxon>Eubacteriales</taxon>
        <taxon>Clostridiaceae</taxon>
        <taxon>Hathewaya</taxon>
    </lineage>
</organism>
<evidence type="ECO:0000256" key="1">
    <source>
        <dbReference type="ARBA" id="ARBA00004141"/>
    </source>
</evidence>
<dbReference type="GO" id="GO:0016874">
    <property type="term" value="F:ligase activity"/>
    <property type="evidence" value="ECO:0007669"/>
    <property type="project" value="UniProtKB-KW"/>
</dbReference>
<evidence type="ECO:0000259" key="6">
    <source>
        <dbReference type="Pfam" id="PF04932"/>
    </source>
</evidence>
<dbReference type="InterPro" id="IPR007016">
    <property type="entry name" value="O-antigen_ligase-rel_domated"/>
</dbReference>
<dbReference type="PANTHER" id="PTHR37422">
    <property type="entry name" value="TEICHURONIC ACID BIOSYNTHESIS PROTEIN TUAE"/>
    <property type="match status" value="1"/>
</dbReference>
<dbReference type="Pfam" id="PF04932">
    <property type="entry name" value="Wzy_C"/>
    <property type="match status" value="1"/>
</dbReference>
<keyword evidence="2 5" id="KW-0812">Transmembrane</keyword>
<keyword evidence="3 5" id="KW-1133">Transmembrane helix</keyword>
<feature type="transmembrane region" description="Helical" evidence="5">
    <location>
        <begin position="12"/>
        <end position="41"/>
    </location>
</feature>
<keyword evidence="7" id="KW-0436">Ligase</keyword>
<accession>A0ABU0JV73</accession>
<dbReference type="Proteomes" id="UP001224418">
    <property type="component" value="Unassembled WGS sequence"/>
</dbReference>
<keyword evidence="4 5" id="KW-0472">Membrane</keyword>
<comment type="caution">
    <text evidence="7">The sequence shown here is derived from an EMBL/GenBank/DDBJ whole genome shotgun (WGS) entry which is preliminary data.</text>
</comment>
<feature type="transmembrane region" description="Helical" evidence="5">
    <location>
        <begin position="299"/>
        <end position="317"/>
    </location>
</feature>
<feature type="transmembrane region" description="Helical" evidence="5">
    <location>
        <begin position="145"/>
        <end position="172"/>
    </location>
</feature>
<evidence type="ECO:0000256" key="3">
    <source>
        <dbReference type="ARBA" id="ARBA00022989"/>
    </source>
</evidence>
<evidence type="ECO:0000313" key="7">
    <source>
        <dbReference type="EMBL" id="MDQ0480023.1"/>
    </source>
</evidence>
<gene>
    <name evidence="7" type="ORF">QOZ93_001767</name>
</gene>
<comment type="subcellular location">
    <subcellularLocation>
        <location evidence="1">Membrane</location>
        <topology evidence="1">Multi-pass membrane protein</topology>
    </subcellularLocation>
</comment>
<feature type="transmembrane region" description="Helical" evidence="5">
    <location>
        <begin position="184"/>
        <end position="204"/>
    </location>
</feature>
<keyword evidence="8" id="KW-1185">Reference proteome</keyword>
<protein>
    <submittedName>
        <fullName evidence="7">O-antigen ligase</fullName>
    </submittedName>
</protein>
<feature type="transmembrane region" description="Helical" evidence="5">
    <location>
        <begin position="61"/>
        <end position="78"/>
    </location>
</feature>
<evidence type="ECO:0000256" key="2">
    <source>
        <dbReference type="ARBA" id="ARBA00022692"/>
    </source>
</evidence>
<name>A0ABU0JV73_HATLI</name>